<dbReference type="NCBIfam" id="TIGR00229">
    <property type="entry name" value="sensory_box"/>
    <property type="match status" value="1"/>
</dbReference>
<feature type="compositionally biased region" description="Low complexity" evidence="2">
    <location>
        <begin position="1"/>
        <end position="16"/>
    </location>
</feature>
<feature type="domain" description="EAL" evidence="3">
    <location>
        <begin position="460"/>
        <end position="711"/>
    </location>
</feature>
<dbReference type="EMBL" id="CP015839">
    <property type="protein sequence ID" value="ANG64376.1"/>
    <property type="molecule type" value="Genomic_DNA"/>
</dbReference>
<dbReference type="InterPro" id="IPR000160">
    <property type="entry name" value="GGDEF_dom"/>
</dbReference>
<dbReference type="RefSeq" id="WP_067385917.1">
    <property type="nucleotide sequence ID" value="NZ_CP015839.1"/>
</dbReference>
<dbReference type="InterPro" id="IPR001633">
    <property type="entry name" value="EAL_dom"/>
</dbReference>
<organism evidence="5 6">
    <name type="scientific">Marinobacterium aestuarii</name>
    <dbReference type="NCBI Taxonomy" id="1821621"/>
    <lineage>
        <taxon>Bacteria</taxon>
        <taxon>Pseudomonadati</taxon>
        <taxon>Pseudomonadota</taxon>
        <taxon>Gammaproteobacteria</taxon>
        <taxon>Oceanospirillales</taxon>
        <taxon>Oceanospirillaceae</taxon>
        <taxon>Marinobacterium</taxon>
    </lineage>
</organism>
<feature type="domain" description="GGDEF" evidence="4">
    <location>
        <begin position="317"/>
        <end position="452"/>
    </location>
</feature>
<dbReference type="Pfam" id="PF00990">
    <property type="entry name" value="GGDEF"/>
    <property type="match status" value="1"/>
</dbReference>
<keyword evidence="1" id="KW-0175">Coiled coil</keyword>
<dbReference type="KEGG" id="mars:A8C75_19145"/>
<dbReference type="Gene3D" id="3.30.70.270">
    <property type="match status" value="1"/>
</dbReference>
<dbReference type="CDD" id="cd01949">
    <property type="entry name" value="GGDEF"/>
    <property type="match status" value="1"/>
</dbReference>
<dbReference type="InterPro" id="IPR035965">
    <property type="entry name" value="PAS-like_dom_sf"/>
</dbReference>
<dbReference type="InterPro" id="IPR035919">
    <property type="entry name" value="EAL_sf"/>
</dbReference>
<gene>
    <name evidence="5" type="ORF">A8C75_19145</name>
</gene>
<dbReference type="OrthoDB" id="7052318at2"/>
<dbReference type="InterPro" id="IPR043128">
    <property type="entry name" value="Rev_trsase/Diguanyl_cyclase"/>
</dbReference>
<dbReference type="CDD" id="cd00130">
    <property type="entry name" value="PAS"/>
    <property type="match status" value="1"/>
</dbReference>
<evidence type="ECO:0000259" key="3">
    <source>
        <dbReference type="PROSITE" id="PS50883"/>
    </source>
</evidence>
<proteinExistence type="predicted"/>
<dbReference type="Proteomes" id="UP000078070">
    <property type="component" value="Chromosome"/>
</dbReference>
<evidence type="ECO:0000256" key="2">
    <source>
        <dbReference type="SAM" id="MobiDB-lite"/>
    </source>
</evidence>
<dbReference type="SMART" id="SM00052">
    <property type="entry name" value="EAL"/>
    <property type="match status" value="1"/>
</dbReference>
<dbReference type="SMART" id="SM00267">
    <property type="entry name" value="GGDEF"/>
    <property type="match status" value="1"/>
</dbReference>
<sequence length="711" mass="80857">MSDSTATNTTNTPADPSQVARDPHRLRKNVHILFLGLGPSETDPVINLLRAARIAPRGRQIENEKDFLGALSERSWDLIICSPNEGELKNNRVLHHLLRLDKDIPVVQLMDELDCARMAKGLKDGMRAVVSKQDTELLLLTLQQELISLEQRRSLHMAEARLSDAERRCQQLMDVSSNGIVCLDGERIMYANPCFCHLFGYNDERPLINQPFENLMIAEDRAELTEQLRAFKDARRKDMLMQLSAERADGSNFVANLEMQEARYNDRPCVQLTIRPDRQFRELQQAAQQELVTGLYNRQFLEQSLEDAIQSALDGGYDCNLLYLSVDQYSVIRSEIGFEGCDQVARDIADILRLHVNQAHLIARPSDDIFVVIFRDPSPDKSVRLARKLCGAIADSTTSVNGTLLHVTCSIGVTTINDNSPRPDEVVARARMASESLRNRQSGGNGVKLYTVEAHVKASDSKTVRMLREAVKEQRFRLLYQPVVALHQETDANHYEVLLRLLDPENREISPNIFLATVDHADLSIAMDRWVIRESLQQLRTELEKGHRNRLFITITGGTLKDKDLVPWLSDILREFRLPADRIVFQLSETDISSQLPTAIEFTRAVKELHCRICIKHFGTSTSYREVAKAIAADYIKIDGSYVQDLANSNALDKSFNRMVEQLNGNRRITIAPLVESTKVMSKLWKSGVNLIQGYYLQPPRERMDYDFFDQ</sequence>
<accession>A0A1A9F2C7</accession>
<dbReference type="Pfam" id="PF00563">
    <property type="entry name" value="EAL"/>
    <property type="match status" value="1"/>
</dbReference>
<reference evidence="6" key="1">
    <citation type="submission" date="2016-05" db="EMBL/GenBank/DDBJ databases">
        <authorList>
            <person name="Baek K."/>
            <person name="Yang S.-J."/>
        </authorList>
    </citation>
    <scope>NUCLEOTIDE SEQUENCE [LARGE SCALE GENOMIC DNA]</scope>
    <source>
        <strain evidence="6">ST58-10</strain>
    </source>
</reference>
<dbReference type="SUPFAM" id="SSF55073">
    <property type="entry name" value="Nucleotide cyclase"/>
    <property type="match status" value="1"/>
</dbReference>
<feature type="region of interest" description="Disordered" evidence="2">
    <location>
        <begin position="1"/>
        <end position="22"/>
    </location>
</feature>
<dbReference type="PROSITE" id="PS50883">
    <property type="entry name" value="EAL"/>
    <property type="match status" value="1"/>
</dbReference>
<evidence type="ECO:0000259" key="4">
    <source>
        <dbReference type="PROSITE" id="PS50887"/>
    </source>
</evidence>
<evidence type="ECO:0000313" key="6">
    <source>
        <dbReference type="Proteomes" id="UP000078070"/>
    </source>
</evidence>
<dbReference type="InterPro" id="IPR029787">
    <property type="entry name" value="Nucleotide_cyclase"/>
</dbReference>
<dbReference type="STRING" id="1821621.A8C75_19145"/>
<dbReference type="InterPro" id="IPR000014">
    <property type="entry name" value="PAS"/>
</dbReference>
<name>A0A1A9F2C7_9GAMM</name>
<dbReference type="AlphaFoldDB" id="A0A1A9F2C7"/>
<evidence type="ECO:0000256" key="1">
    <source>
        <dbReference type="SAM" id="Coils"/>
    </source>
</evidence>
<evidence type="ECO:0000313" key="5">
    <source>
        <dbReference type="EMBL" id="ANG64376.1"/>
    </source>
</evidence>
<keyword evidence="6" id="KW-1185">Reference proteome</keyword>
<dbReference type="Gene3D" id="3.20.20.450">
    <property type="entry name" value="EAL domain"/>
    <property type="match status" value="1"/>
</dbReference>
<dbReference type="InterPro" id="IPR052155">
    <property type="entry name" value="Biofilm_reg_signaling"/>
</dbReference>
<dbReference type="SUPFAM" id="SSF141868">
    <property type="entry name" value="EAL domain-like"/>
    <property type="match status" value="1"/>
</dbReference>
<evidence type="ECO:0008006" key="7">
    <source>
        <dbReference type="Google" id="ProtNLM"/>
    </source>
</evidence>
<dbReference type="NCBIfam" id="TIGR00254">
    <property type="entry name" value="GGDEF"/>
    <property type="match status" value="1"/>
</dbReference>
<dbReference type="PANTHER" id="PTHR44757">
    <property type="entry name" value="DIGUANYLATE CYCLASE DGCP"/>
    <property type="match status" value="1"/>
</dbReference>
<dbReference type="SUPFAM" id="SSF55785">
    <property type="entry name" value="PYP-like sensor domain (PAS domain)"/>
    <property type="match status" value="1"/>
</dbReference>
<protein>
    <recommendedName>
        <fullName evidence="7">Diguanylate cyclase</fullName>
    </recommendedName>
</protein>
<reference evidence="5 6" key="2">
    <citation type="journal article" date="2018" name="Int. J. Syst. Evol. Microbiol.">
        <title>Marinobacterium aestuarii sp. nov., a benzene-degrading marine bacterium isolated from estuary sediment.</title>
        <authorList>
            <person name="Bae S.S."/>
            <person name="Jung J."/>
            <person name="Chung D."/>
            <person name="Baek K."/>
        </authorList>
    </citation>
    <scope>NUCLEOTIDE SEQUENCE [LARGE SCALE GENOMIC DNA]</scope>
    <source>
        <strain evidence="5 6">ST58-10</strain>
    </source>
</reference>
<dbReference type="CDD" id="cd01948">
    <property type="entry name" value="EAL"/>
    <property type="match status" value="1"/>
</dbReference>
<feature type="coiled-coil region" evidence="1">
    <location>
        <begin position="132"/>
        <end position="175"/>
    </location>
</feature>
<dbReference type="Pfam" id="PF13188">
    <property type="entry name" value="PAS_8"/>
    <property type="match status" value="1"/>
</dbReference>
<dbReference type="PANTHER" id="PTHR44757:SF2">
    <property type="entry name" value="BIOFILM ARCHITECTURE MAINTENANCE PROTEIN MBAA"/>
    <property type="match status" value="1"/>
</dbReference>
<dbReference type="Gene3D" id="3.30.450.20">
    <property type="entry name" value="PAS domain"/>
    <property type="match status" value="1"/>
</dbReference>
<dbReference type="PROSITE" id="PS50887">
    <property type="entry name" value="GGDEF"/>
    <property type="match status" value="1"/>
</dbReference>